<dbReference type="Proteomes" id="UP000815325">
    <property type="component" value="Unassembled WGS sequence"/>
</dbReference>
<keyword evidence="2" id="KW-1185">Reference proteome</keyword>
<reference evidence="1" key="1">
    <citation type="submission" date="2017-08" db="EMBL/GenBank/DDBJ databases">
        <authorList>
            <person name="Polle J.E."/>
            <person name="Barry K."/>
            <person name="Cushman J."/>
            <person name="Schmutz J."/>
            <person name="Tran D."/>
            <person name="Hathwaick L.T."/>
            <person name="Yim W.C."/>
            <person name="Jenkins J."/>
            <person name="Mckie-Krisberg Z.M."/>
            <person name="Prochnik S."/>
            <person name="Lindquist E."/>
            <person name="Dockter R.B."/>
            <person name="Adam C."/>
            <person name="Molina H."/>
            <person name="Bunkerborg J."/>
            <person name="Jin E."/>
            <person name="Buchheim M."/>
            <person name="Magnuson J."/>
        </authorList>
    </citation>
    <scope>NUCLEOTIDE SEQUENCE</scope>
    <source>
        <strain evidence="1">CCAP 19/18</strain>
    </source>
</reference>
<evidence type="ECO:0000313" key="2">
    <source>
        <dbReference type="Proteomes" id="UP000815325"/>
    </source>
</evidence>
<proteinExistence type="predicted"/>
<comment type="caution">
    <text evidence="1">The sequence shown here is derived from an EMBL/GenBank/DDBJ whole genome shotgun (WGS) entry which is preliminary data.</text>
</comment>
<protein>
    <submittedName>
        <fullName evidence="1">Uncharacterized protein</fullName>
    </submittedName>
</protein>
<name>A0ABQ7GHW7_DUNSA</name>
<gene>
    <name evidence="1" type="ORF">DUNSADRAFT_9236</name>
</gene>
<evidence type="ECO:0000313" key="1">
    <source>
        <dbReference type="EMBL" id="KAF5834206.1"/>
    </source>
</evidence>
<sequence length="268" mass="29379">MEGLQELQRHLLAGAERMAAYCGRGFLMRFLTSSSDEAHFAMLDANLQQAMQRTCFALAVEIMGSGFTPHAPSTYVDESRPLRRAICEAAGVLERLAPKAVQQLSSTQPQLLRHLLQQHGGFTAQVIATELEALGVRVDLLESRLAAIEQRISEGGNESPGLAGYLCEWWKEAIGRLKKEAPAEAFINKLVEWFQSRSIMDHLFEYEKVLQEEGLAGLVDTAASQIRQGTDWLAMPLLPLRRVAPALGPGQEWTRHAGGAEAAAAPCS</sequence>
<organism evidence="1 2">
    <name type="scientific">Dunaliella salina</name>
    <name type="common">Green alga</name>
    <name type="synonym">Protococcus salinus</name>
    <dbReference type="NCBI Taxonomy" id="3046"/>
    <lineage>
        <taxon>Eukaryota</taxon>
        <taxon>Viridiplantae</taxon>
        <taxon>Chlorophyta</taxon>
        <taxon>core chlorophytes</taxon>
        <taxon>Chlorophyceae</taxon>
        <taxon>CS clade</taxon>
        <taxon>Chlamydomonadales</taxon>
        <taxon>Dunaliellaceae</taxon>
        <taxon>Dunaliella</taxon>
    </lineage>
</organism>
<accession>A0ABQ7GHW7</accession>
<dbReference type="EMBL" id="MU069770">
    <property type="protein sequence ID" value="KAF5834206.1"/>
    <property type="molecule type" value="Genomic_DNA"/>
</dbReference>